<dbReference type="GO" id="GO:0003700">
    <property type="term" value="F:DNA-binding transcription factor activity"/>
    <property type="evidence" value="ECO:0007669"/>
    <property type="project" value="InterPro"/>
</dbReference>
<dbReference type="SUPFAM" id="SSF46785">
    <property type="entry name" value="Winged helix' DNA-binding domain"/>
    <property type="match status" value="1"/>
</dbReference>
<dbReference type="OrthoDB" id="9786526at2"/>
<keyword evidence="3" id="KW-0238">DNA-binding</keyword>
<evidence type="ECO:0000313" key="7">
    <source>
        <dbReference type="Proteomes" id="UP000287563"/>
    </source>
</evidence>
<dbReference type="InterPro" id="IPR005119">
    <property type="entry name" value="LysR_subst-bd"/>
</dbReference>
<dbReference type="InterPro" id="IPR036390">
    <property type="entry name" value="WH_DNA-bd_sf"/>
</dbReference>
<dbReference type="Pfam" id="PF03466">
    <property type="entry name" value="LysR_substrate"/>
    <property type="match status" value="1"/>
</dbReference>
<evidence type="ECO:0000256" key="1">
    <source>
        <dbReference type="ARBA" id="ARBA00009437"/>
    </source>
</evidence>
<evidence type="ECO:0000256" key="3">
    <source>
        <dbReference type="ARBA" id="ARBA00023125"/>
    </source>
</evidence>
<dbReference type="AlphaFoldDB" id="A0A3S3UQ33"/>
<dbReference type="EMBL" id="RJLM01000001">
    <property type="protein sequence ID" value="RWX57598.1"/>
    <property type="molecule type" value="Genomic_DNA"/>
</dbReference>
<dbReference type="PROSITE" id="PS50931">
    <property type="entry name" value="HTH_LYSR"/>
    <property type="match status" value="1"/>
</dbReference>
<evidence type="ECO:0000256" key="2">
    <source>
        <dbReference type="ARBA" id="ARBA00023015"/>
    </source>
</evidence>
<protein>
    <submittedName>
        <fullName evidence="6">LysR family transcriptional regulator</fullName>
    </submittedName>
</protein>
<name>A0A3S3UQ33_9GAMM</name>
<dbReference type="SUPFAM" id="SSF53850">
    <property type="entry name" value="Periplasmic binding protein-like II"/>
    <property type="match status" value="1"/>
</dbReference>
<feature type="domain" description="HTH lysR-type" evidence="5">
    <location>
        <begin position="1"/>
        <end position="59"/>
    </location>
</feature>
<evidence type="ECO:0000256" key="4">
    <source>
        <dbReference type="ARBA" id="ARBA00023163"/>
    </source>
</evidence>
<dbReference type="Gene3D" id="1.10.10.10">
    <property type="entry name" value="Winged helix-like DNA-binding domain superfamily/Winged helix DNA-binding domain"/>
    <property type="match status" value="1"/>
</dbReference>
<dbReference type="PANTHER" id="PTHR30537:SF5">
    <property type="entry name" value="HTH-TYPE TRANSCRIPTIONAL ACTIVATOR TTDR-RELATED"/>
    <property type="match status" value="1"/>
</dbReference>
<dbReference type="GO" id="GO:0006351">
    <property type="term" value="P:DNA-templated transcription"/>
    <property type="evidence" value="ECO:0007669"/>
    <property type="project" value="TreeGrafter"/>
</dbReference>
<proteinExistence type="inferred from homology"/>
<organism evidence="6 7">
    <name type="scientific">Photobacterium chitinilyticum</name>
    <dbReference type="NCBI Taxonomy" id="2485123"/>
    <lineage>
        <taxon>Bacteria</taxon>
        <taxon>Pseudomonadati</taxon>
        <taxon>Pseudomonadota</taxon>
        <taxon>Gammaproteobacteria</taxon>
        <taxon>Vibrionales</taxon>
        <taxon>Vibrionaceae</taxon>
        <taxon>Photobacterium</taxon>
    </lineage>
</organism>
<dbReference type="GO" id="GO:0043565">
    <property type="term" value="F:sequence-specific DNA binding"/>
    <property type="evidence" value="ECO:0007669"/>
    <property type="project" value="TreeGrafter"/>
</dbReference>
<comment type="caution">
    <text evidence="6">The sequence shown here is derived from an EMBL/GenBank/DDBJ whole genome shotgun (WGS) entry which is preliminary data.</text>
</comment>
<dbReference type="InterPro" id="IPR036388">
    <property type="entry name" value="WH-like_DNA-bd_sf"/>
</dbReference>
<keyword evidence="4" id="KW-0804">Transcription</keyword>
<dbReference type="RefSeq" id="WP_128782906.1">
    <property type="nucleotide sequence ID" value="NZ_JAKJSG010000026.1"/>
</dbReference>
<dbReference type="InterPro" id="IPR058163">
    <property type="entry name" value="LysR-type_TF_proteobact-type"/>
</dbReference>
<gene>
    <name evidence="6" type="ORF">EDI28_06190</name>
</gene>
<dbReference type="InterPro" id="IPR000847">
    <property type="entry name" value="LysR_HTH_N"/>
</dbReference>
<dbReference type="Pfam" id="PF00126">
    <property type="entry name" value="HTH_1"/>
    <property type="match status" value="1"/>
</dbReference>
<accession>A0A3S3UQ33</accession>
<sequence length="308" mass="34455">MDRLTSIEVFVRAVECGSFASVAEEKNLSAQMVGKHVRGLETLLGTKLLNKSTRHQSLTPAGEQYYHRCKNILAELRAAEEDVHRTLNEPCGKLTIAAGVNFGISILAPIIARFQNDYPKINIDICLSNQSIDLLEGGYDIIFSNHTQGYESLIAKKIKSYSLIACASPRYLEQFGIPQHPRELAAHQCLQNTPIKNSQQWRFIDGEKIYIPEISSRLSINSGQAMLNAALEGAGITIQPISQVSDALKTGRLIQILPHYPLQKINMYMIYPPHLRGTARLDALQPYFNEESLQLTADYKPNTKTPIY</sequence>
<keyword evidence="2" id="KW-0805">Transcription regulation</keyword>
<reference evidence="6 7" key="1">
    <citation type="submission" date="2018-11" db="EMBL/GenBank/DDBJ databases">
        <title>Photobacterium sp. BEI247 sp. nov., a marine bacterium isolated from Yongle Blue Hole in the South China Sea.</title>
        <authorList>
            <person name="Wang X."/>
        </authorList>
    </citation>
    <scope>NUCLEOTIDE SEQUENCE [LARGE SCALE GENOMIC DNA]</scope>
    <source>
        <strain evidence="7">BEI247</strain>
    </source>
</reference>
<keyword evidence="7" id="KW-1185">Reference proteome</keyword>
<dbReference type="CDD" id="cd08422">
    <property type="entry name" value="PBP2_CrgA_like"/>
    <property type="match status" value="1"/>
</dbReference>
<comment type="similarity">
    <text evidence="1">Belongs to the LysR transcriptional regulatory family.</text>
</comment>
<evidence type="ECO:0000313" key="6">
    <source>
        <dbReference type="EMBL" id="RWX57598.1"/>
    </source>
</evidence>
<dbReference type="Gene3D" id="3.40.190.290">
    <property type="match status" value="1"/>
</dbReference>
<dbReference type="PANTHER" id="PTHR30537">
    <property type="entry name" value="HTH-TYPE TRANSCRIPTIONAL REGULATOR"/>
    <property type="match status" value="1"/>
</dbReference>
<dbReference type="Proteomes" id="UP000287563">
    <property type="component" value="Unassembled WGS sequence"/>
</dbReference>
<evidence type="ECO:0000259" key="5">
    <source>
        <dbReference type="PROSITE" id="PS50931"/>
    </source>
</evidence>